<sequence length="197" mass="21392">MKTHTMKLICSALLALSAAGAHAKEMLAGQALQIGQTLESDNGKYFLIQQGDGNLVVYRKTDMKPIWASYANGTMAVIQHDGNFVQYNSANVAVWNSQTGGHADNANFKLAVADNGPAYVMDANKKILWYSTIDPDAPTVPIPGPCYNGNYPSYYATCMNPGTTYQFQGGIMACDYSEARIKAFPAQLGYCPYVPPR</sequence>
<evidence type="ECO:0000259" key="2">
    <source>
        <dbReference type="PROSITE" id="PS50927"/>
    </source>
</evidence>
<comment type="caution">
    <text evidence="3">The sequence shown here is derived from an EMBL/GenBank/DDBJ whole genome shotgun (WGS) entry which is preliminary data.</text>
</comment>
<dbReference type="PROSITE" id="PS50927">
    <property type="entry name" value="BULB_LECTIN"/>
    <property type="match status" value="1"/>
</dbReference>
<dbReference type="InterPro" id="IPR036426">
    <property type="entry name" value="Bulb-type_lectin_dom_sf"/>
</dbReference>
<keyword evidence="1" id="KW-0732">Signal</keyword>
<dbReference type="SMART" id="SM00108">
    <property type="entry name" value="B_lectin"/>
    <property type="match status" value="1"/>
</dbReference>
<proteinExistence type="predicted"/>
<evidence type="ECO:0000313" key="4">
    <source>
        <dbReference type="Proteomes" id="UP001221208"/>
    </source>
</evidence>
<dbReference type="SUPFAM" id="SSF51110">
    <property type="entry name" value="alpha-D-mannose-specific plant lectins"/>
    <property type="match status" value="1"/>
</dbReference>
<organism evidence="3 4">
    <name type="scientific">Janthinobacterium fluminis</name>
    <dbReference type="NCBI Taxonomy" id="2987524"/>
    <lineage>
        <taxon>Bacteria</taxon>
        <taxon>Pseudomonadati</taxon>
        <taxon>Pseudomonadota</taxon>
        <taxon>Betaproteobacteria</taxon>
        <taxon>Burkholderiales</taxon>
        <taxon>Oxalobacteraceae</taxon>
        <taxon>Janthinobacterium</taxon>
    </lineage>
</organism>
<gene>
    <name evidence="3" type="ORF">OIK44_18460</name>
</gene>
<feature type="chain" id="PRO_5045722121" description="Bulb-type lectin domain-containing protein" evidence="1">
    <location>
        <begin position="24"/>
        <end position="197"/>
    </location>
</feature>
<evidence type="ECO:0000256" key="1">
    <source>
        <dbReference type="SAM" id="SignalP"/>
    </source>
</evidence>
<name>A0ABT5K4E7_9BURK</name>
<feature type="domain" description="Bulb-type lectin" evidence="2">
    <location>
        <begin position="23"/>
        <end position="133"/>
    </location>
</feature>
<dbReference type="RefSeq" id="WP_273672807.1">
    <property type="nucleotide sequence ID" value="NZ_JAQQXR010000007.1"/>
</dbReference>
<dbReference type="Proteomes" id="UP001221208">
    <property type="component" value="Unassembled WGS sequence"/>
</dbReference>
<protein>
    <recommendedName>
        <fullName evidence="2">Bulb-type lectin domain-containing protein</fullName>
    </recommendedName>
</protein>
<accession>A0ABT5K4E7</accession>
<dbReference type="Gene3D" id="2.90.10.10">
    <property type="entry name" value="Bulb-type lectin domain"/>
    <property type="match status" value="2"/>
</dbReference>
<dbReference type="EMBL" id="JAQQXR010000007">
    <property type="protein sequence ID" value="MDC8759570.1"/>
    <property type="molecule type" value="Genomic_DNA"/>
</dbReference>
<keyword evidence="4" id="KW-1185">Reference proteome</keyword>
<dbReference type="InterPro" id="IPR001480">
    <property type="entry name" value="Bulb-type_lectin_dom"/>
</dbReference>
<reference evidence="3 4" key="1">
    <citation type="submission" date="2022-10" db="EMBL/GenBank/DDBJ databases">
        <title>Janthinobacterium sp. hw3 Genome sequencing.</title>
        <authorList>
            <person name="Park S."/>
        </authorList>
    </citation>
    <scope>NUCLEOTIDE SEQUENCE [LARGE SCALE GENOMIC DNA]</scope>
    <source>
        <strain evidence="4">hw3</strain>
    </source>
</reference>
<feature type="signal peptide" evidence="1">
    <location>
        <begin position="1"/>
        <end position="23"/>
    </location>
</feature>
<evidence type="ECO:0000313" key="3">
    <source>
        <dbReference type="EMBL" id="MDC8759570.1"/>
    </source>
</evidence>